<dbReference type="EMBL" id="VSSQ01000088">
    <property type="protein sequence ID" value="MPL75384.1"/>
    <property type="molecule type" value="Genomic_DNA"/>
</dbReference>
<dbReference type="InterPro" id="IPR002104">
    <property type="entry name" value="Integrase_catalytic"/>
</dbReference>
<proteinExistence type="predicted"/>
<accession>A0A644U8V9</accession>
<dbReference type="AlphaFoldDB" id="A0A644U8V9"/>
<dbReference type="InterPro" id="IPR011010">
    <property type="entry name" value="DNA_brk_join_enz"/>
</dbReference>
<dbReference type="PROSITE" id="PS51898">
    <property type="entry name" value="TYR_RECOMBINASE"/>
    <property type="match status" value="1"/>
</dbReference>
<evidence type="ECO:0000259" key="2">
    <source>
        <dbReference type="PROSITE" id="PS51898"/>
    </source>
</evidence>
<protein>
    <recommendedName>
        <fullName evidence="2">Tyr recombinase domain-containing protein</fullName>
    </recommendedName>
</protein>
<reference evidence="3" key="1">
    <citation type="submission" date="2019-08" db="EMBL/GenBank/DDBJ databases">
        <authorList>
            <person name="Kucharzyk K."/>
            <person name="Murdoch R.W."/>
            <person name="Higgins S."/>
            <person name="Loffler F."/>
        </authorList>
    </citation>
    <scope>NUCLEOTIDE SEQUENCE</scope>
</reference>
<name>A0A644U8V9_9ZZZZ</name>
<comment type="caution">
    <text evidence="3">The sequence shown here is derived from an EMBL/GenBank/DDBJ whole genome shotgun (WGS) entry which is preliminary data.</text>
</comment>
<dbReference type="CDD" id="cd00397">
    <property type="entry name" value="DNA_BRE_C"/>
    <property type="match status" value="1"/>
</dbReference>
<dbReference type="GO" id="GO:0015074">
    <property type="term" value="P:DNA integration"/>
    <property type="evidence" value="ECO:0007669"/>
    <property type="project" value="InterPro"/>
</dbReference>
<sequence length="390" mass="45745">MQLVKRRKVSFQRIKMYDIVFNELYQLFEKTPTQFIKESRAEQQPFLDNNGNPKILELDERKINKYQFLYSNYLDTTGNSERTKKTKLITFRCLFNEYNIELPKPLNFNVIHERTRTRDLPTWNDVKKSLKYCINPRDKAIVTLLATSGMREGDAVSFTIQDFLNATEIYHDGTLENLLLLNPYEIVPCYDFKPAKTSNRGNVCITYNTGECKQHIFQYLKERIKNNISVKPKTPLFHSYLNKGFLKSNAIIKIFQRINDKLNTGMDKNGYYGKFRVHNLRKLFSTTCRRNITNIVVKNDKYTELDFISIFTGHTPPNMNNSEVYDAIDDVDGSNNPLRQTYEALIPYLIIDKNKQKTKTENDSLETEIMKIKESVDILLTNKKQLILKS</sequence>
<gene>
    <name evidence="3" type="ORF">SDC9_21208</name>
</gene>
<dbReference type="GO" id="GO:0003677">
    <property type="term" value="F:DNA binding"/>
    <property type="evidence" value="ECO:0007669"/>
    <property type="project" value="InterPro"/>
</dbReference>
<dbReference type="Gene3D" id="1.10.443.10">
    <property type="entry name" value="Intergrase catalytic core"/>
    <property type="match status" value="1"/>
</dbReference>
<dbReference type="GO" id="GO:0006310">
    <property type="term" value="P:DNA recombination"/>
    <property type="evidence" value="ECO:0007669"/>
    <property type="project" value="UniProtKB-KW"/>
</dbReference>
<keyword evidence="1" id="KW-0233">DNA recombination</keyword>
<evidence type="ECO:0000313" key="3">
    <source>
        <dbReference type="EMBL" id="MPL75384.1"/>
    </source>
</evidence>
<feature type="domain" description="Tyr recombinase" evidence="2">
    <location>
        <begin position="116"/>
        <end position="343"/>
    </location>
</feature>
<evidence type="ECO:0000256" key="1">
    <source>
        <dbReference type="ARBA" id="ARBA00023172"/>
    </source>
</evidence>
<dbReference type="InterPro" id="IPR013762">
    <property type="entry name" value="Integrase-like_cat_sf"/>
</dbReference>
<dbReference type="SUPFAM" id="SSF56349">
    <property type="entry name" value="DNA breaking-rejoining enzymes"/>
    <property type="match status" value="1"/>
</dbReference>
<organism evidence="3">
    <name type="scientific">bioreactor metagenome</name>
    <dbReference type="NCBI Taxonomy" id="1076179"/>
    <lineage>
        <taxon>unclassified sequences</taxon>
        <taxon>metagenomes</taxon>
        <taxon>ecological metagenomes</taxon>
    </lineage>
</organism>